<accession>A0A419TBY8</accession>
<evidence type="ECO:0000256" key="2">
    <source>
        <dbReference type="ARBA" id="ARBA00023015"/>
    </source>
</evidence>
<evidence type="ECO:0000313" key="6">
    <source>
        <dbReference type="EMBL" id="RKD34983.1"/>
    </source>
</evidence>
<feature type="coiled-coil region" evidence="5">
    <location>
        <begin position="108"/>
        <end position="136"/>
    </location>
</feature>
<dbReference type="GO" id="GO:0045892">
    <property type="term" value="P:negative regulation of DNA-templated transcription"/>
    <property type="evidence" value="ECO:0007669"/>
    <property type="project" value="InterPro"/>
</dbReference>
<dbReference type="InterPro" id="IPR036390">
    <property type="entry name" value="WH_DNA-bd_sf"/>
</dbReference>
<dbReference type="OrthoDB" id="2003001at2"/>
<protein>
    <submittedName>
        <fullName evidence="6">Penicillinase repressor</fullName>
    </submittedName>
</protein>
<keyword evidence="2" id="KW-0805">Transcription regulation</keyword>
<evidence type="ECO:0000256" key="5">
    <source>
        <dbReference type="SAM" id="Coils"/>
    </source>
</evidence>
<dbReference type="AlphaFoldDB" id="A0A419TBY8"/>
<keyword evidence="5" id="KW-0175">Coiled coil</keyword>
<dbReference type="Gene3D" id="1.10.10.10">
    <property type="entry name" value="Winged helix-like DNA-binding domain superfamily/Winged helix DNA-binding domain"/>
    <property type="match status" value="1"/>
</dbReference>
<reference evidence="6 7" key="1">
    <citation type="submission" date="2016-08" db="EMBL/GenBank/DDBJ databases">
        <title>A new outlook on sporulation: Clostridium algidixylanolyticum.</title>
        <authorList>
            <person name="Poppleton D.I."/>
            <person name="Gribaldo S."/>
        </authorList>
    </citation>
    <scope>NUCLEOTIDE SEQUENCE [LARGE SCALE GENOMIC DNA]</scope>
    <source>
        <strain evidence="6 7">SPL73</strain>
    </source>
</reference>
<sequence length="138" mass="15933">MPRKKSSSLLTDREMDVMKILWSSNEPLVASEISKRGDSLSNNTVQSVLRKLLDKNYIVVADIVYSGTVLTRSYKPIVLKKDLLLEQFVSQFNKDDDMITIPNLVGTLLKHEKNEKETIEKLEKLLEERKNLLNQEEK</sequence>
<name>A0A419TBY8_9FIRM</name>
<evidence type="ECO:0000313" key="7">
    <source>
        <dbReference type="Proteomes" id="UP000284277"/>
    </source>
</evidence>
<evidence type="ECO:0000256" key="4">
    <source>
        <dbReference type="ARBA" id="ARBA00023163"/>
    </source>
</evidence>
<evidence type="ECO:0000256" key="3">
    <source>
        <dbReference type="ARBA" id="ARBA00023125"/>
    </source>
</evidence>
<gene>
    <name evidence="6" type="ORF">BET01_01105</name>
</gene>
<dbReference type="Pfam" id="PF03965">
    <property type="entry name" value="Penicillinase_R"/>
    <property type="match status" value="1"/>
</dbReference>
<dbReference type="EMBL" id="MCIA01000001">
    <property type="protein sequence ID" value="RKD34983.1"/>
    <property type="molecule type" value="Genomic_DNA"/>
</dbReference>
<organism evidence="6 7">
    <name type="scientific">Lacrimispora algidixylanolytica</name>
    <dbReference type="NCBI Taxonomy" id="94868"/>
    <lineage>
        <taxon>Bacteria</taxon>
        <taxon>Bacillati</taxon>
        <taxon>Bacillota</taxon>
        <taxon>Clostridia</taxon>
        <taxon>Lachnospirales</taxon>
        <taxon>Lachnospiraceae</taxon>
        <taxon>Lacrimispora</taxon>
    </lineage>
</organism>
<dbReference type="RefSeq" id="WP_120194919.1">
    <property type="nucleotide sequence ID" value="NZ_MCIA01000001.1"/>
</dbReference>
<dbReference type="SUPFAM" id="SSF46785">
    <property type="entry name" value="Winged helix' DNA-binding domain"/>
    <property type="match status" value="1"/>
</dbReference>
<comment type="similarity">
    <text evidence="1">Belongs to the BlaI transcriptional regulatory family.</text>
</comment>
<dbReference type="InterPro" id="IPR036388">
    <property type="entry name" value="WH-like_DNA-bd_sf"/>
</dbReference>
<keyword evidence="3" id="KW-0238">DNA-binding</keyword>
<comment type="caution">
    <text evidence="6">The sequence shown here is derived from an EMBL/GenBank/DDBJ whole genome shotgun (WGS) entry which is preliminary data.</text>
</comment>
<evidence type="ECO:0000256" key="1">
    <source>
        <dbReference type="ARBA" id="ARBA00011046"/>
    </source>
</evidence>
<dbReference type="InterPro" id="IPR005650">
    <property type="entry name" value="BlaI_family"/>
</dbReference>
<keyword evidence="4" id="KW-0804">Transcription</keyword>
<keyword evidence="7" id="KW-1185">Reference proteome</keyword>
<proteinExistence type="inferred from homology"/>
<dbReference type="GO" id="GO:0003677">
    <property type="term" value="F:DNA binding"/>
    <property type="evidence" value="ECO:0007669"/>
    <property type="project" value="UniProtKB-KW"/>
</dbReference>
<dbReference type="Proteomes" id="UP000284277">
    <property type="component" value="Unassembled WGS sequence"/>
</dbReference>